<dbReference type="GO" id="GO:0046789">
    <property type="term" value="F:host cell surface receptor binding"/>
    <property type="evidence" value="ECO:0007669"/>
    <property type="project" value="InterPro"/>
</dbReference>
<keyword evidence="8" id="KW-1161">Viral attachment to host cell</keyword>
<evidence type="ECO:0000256" key="6">
    <source>
        <dbReference type="ARBA" id="ARBA00022581"/>
    </source>
</evidence>
<gene>
    <name evidence="19" type="primary">H</name>
</gene>
<keyword evidence="5 17" id="KW-0348">Hemagglutinin</keyword>
<evidence type="ECO:0000256" key="9">
    <source>
        <dbReference type="ARBA" id="ARBA00022844"/>
    </source>
</evidence>
<evidence type="ECO:0000256" key="18">
    <source>
        <dbReference type="SAM" id="Phobius"/>
    </source>
</evidence>
<evidence type="ECO:0000256" key="17">
    <source>
        <dbReference type="RuleBase" id="RU004216"/>
    </source>
</evidence>
<keyword evidence="14 18" id="KW-0472">Membrane</keyword>
<name>A0A7T3V865_9MONO</name>
<keyword evidence="12" id="KW-0735">Signal-anchor</keyword>
<keyword evidence="7 18" id="KW-0812">Transmembrane</keyword>
<keyword evidence="13 18" id="KW-1133">Transmembrane helix</keyword>
<keyword evidence="11 17" id="KW-0261">Viral envelope protein</keyword>
<sequence>MIMESNNIKYYKDSNRYLGKILDEHKTVNSQLYSLSIKVITIIAIIISLIATIITIINATSGRTTLNSNTDILLSQRDEIHSIHEMIFDRVYPLITAMSTELGLHIPTLLDELTKAIDQKIKIMNPPVDTVTSDLSWCIKPPNGIIIDPKGYCESMELSKTYKLLLDQLDVSRKKSLTIDRKNINQCQLVDDSKIIFATVNIQSTPRFLNFGHTVSNQRITFGQGTYSSTYILTIQEDGITDVQYRVFEIGYISDQFGVFPSLIVSRVLPIRMVLGMESCTLTSDRQGGYFLCMNTLTRSIYDYVNIRDLKSLYITLPHYGKVNYTYFNFGKIRSPHEIDKLWLTSDRGQIISGYFAAFVTITIRNYNNYPYKCLNNPCFDNSENYCRGWYKNITGTDDVPILAYLLVEMYDEEGPLITLVAIPPYNYTAPSHNSLYYDDKINKLIMTTSHIGYIQVNEVHEVIVGDNLKAILLNRLSDEHPNLTACRLNQGIKEQYKSDGTIISNSALIDIQERMYITVKAIPPVGNYNFTVELHSRSNTSYILLPKQFNAKYDKLHLECFNWDKSWWCALIPQFSLSWNESLSVDTAIFNLINCK</sequence>
<evidence type="ECO:0000256" key="10">
    <source>
        <dbReference type="ARBA" id="ARBA00022870"/>
    </source>
</evidence>
<dbReference type="GO" id="GO:0019062">
    <property type="term" value="P:virion attachment to host cell"/>
    <property type="evidence" value="ECO:0007669"/>
    <property type="project" value="UniProtKB-KW"/>
</dbReference>
<accession>A0A7T3V865</accession>
<organism evidence="19">
    <name type="scientific">Feline morbillivirus</name>
    <dbReference type="NCBI Taxonomy" id="1170234"/>
    <lineage>
        <taxon>Viruses</taxon>
        <taxon>Riboviria</taxon>
        <taxon>Orthornavirae</taxon>
        <taxon>Negarnaviricota</taxon>
        <taxon>Haploviricotina</taxon>
        <taxon>Monjiviricetes</taxon>
        <taxon>Mononegavirales</taxon>
        <taxon>Paramyxoviridae</taxon>
        <taxon>Orthoparamyxovirinae</taxon>
        <taxon>Morbillivirus</taxon>
        <taxon>Morbillivirus felis</taxon>
    </lineage>
</organism>
<comment type="similarity">
    <text evidence="3">Belongs to the paramyxoviruses hemagglutinin-neuraminidase family. Non-sialidase subfamily.</text>
</comment>
<protein>
    <recommendedName>
        <fullName evidence="4">Hemagglutinin glycoprotein</fullName>
    </recommendedName>
</protein>
<evidence type="ECO:0000256" key="5">
    <source>
        <dbReference type="ARBA" id="ARBA00022546"/>
    </source>
</evidence>
<evidence type="ECO:0000256" key="8">
    <source>
        <dbReference type="ARBA" id="ARBA00022804"/>
    </source>
</evidence>
<keyword evidence="10" id="KW-1043">Host membrane</keyword>
<dbReference type="InterPro" id="IPR036278">
    <property type="entry name" value="Sialidase_sf"/>
</dbReference>
<evidence type="ECO:0000313" key="19">
    <source>
        <dbReference type="EMBL" id="QQA04964.1"/>
    </source>
</evidence>
<reference evidence="19" key="1">
    <citation type="journal article" date="2020" name="Transbound Emerg">
        <title>High genetic diversity of paramyxoviruses infecting domestic cats in Western Brazil.</title>
        <authorList>
            <person name="Darold G.M."/>
            <person name="Alfieri A.A."/>
            <person name="Junior J.P.A."/>
            <person name="Fukuta da Cruz T."/>
            <person name="de Lima Bezerra Bertti K.M."/>
            <person name="da Silva G.C.P."/>
            <person name="Amude A.M."/>
            <person name="Muraro L.S."/>
            <person name="Lavorente F.L.P."/>
            <person name="Lunardi M."/>
        </authorList>
    </citation>
    <scope>NUCLEOTIDE SEQUENCE</scope>
    <source>
        <strain evidence="19">FeMV/BR_Boni</strain>
    </source>
</reference>
<dbReference type="GO" id="GO:0055036">
    <property type="term" value="C:virion membrane"/>
    <property type="evidence" value="ECO:0007669"/>
    <property type="project" value="UniProtKB-SubCell"/>
</dbReference>
<dbReference type="GO" id="GO:0019031">
    <property type="term" value="C:viral envelope"/>
    <property type="evidence" value="ECO:0007669"/>
    <property type="project" value="UniProtKB-KW"/>
</dbReference>
<evidence type="ECO:0000256" key="14">
    <source>
        <dbReference type="ARBA" id="ARBA00023136"/>
    </source>
</evidence>
<evidence type="ECO:0000256" key="2">
    <source>
        <dbReference type="ARBA" id="ARBA00004597"/>
    </source>
</evidence>
<dbReference type="SUPFAM" id="SSF50939">
    <property type="entry name" value="Sialidases"/>
    <property type="match status" value="1"/>
</dbReference>
<keyword evidence="16" id="KW-1160">Virus entry into host cell</keyword>
<evidence type="ECO:0000256" key="15">
    <source>
        <dbReference type="ARBA" id="ARBA00023180"/>
    </source>
</evidence>
<evidence type="ECO:0000256" key="12">
    <source>
        <dbReference type="ARBA" id="ARBA00022968"/>
    </source>
</evidence>
<evidence type="ECO:0000256" key="1">
    <source>
        <dbReference type="ARBA" id="ARBA00004208"/>
    </source>
</evidence>
<keyword evidence="15" id="KW-0325">Glycoprotein</keyword>
<dbReference type="InterPro" id="IPR000665">
    <property type="entry name" value="Hemagglutn/HN"/>
</dbReference>
<dbReference type="EMBL" id="MT811954">
    <property type="protein sequence ID" value="QQA04964.1"/>
    <property type="molecule type" value="Viral_cRNA"/>
</dbReference>
<evidence type="ECO:0000256" key="3">
    <source>
        <dbReference type="ARBA" id="ARBA00006578"/>
    </source>
</evidence>
<keyword evidence="9" id="KW-0946">Virion</keyword>
<dbReference type="Gene3D" id="2.120.10.10">
    <property type="match status" value="1"/>
</dbReference>
<evidence type="ECO:0000256" key="13">
    <source>
        <dbReference type="ARBA" id="ARBA00022989"/>
    </source>
</evidence>
<evidence type="ECO:0000256" key="11">
    <source>
        <dbReference type="ARBA" id="ARBA00022879"/>
    </source>
</evidence>
<evidence type="ECO:0000256" key="7">
    <source>
        <dbReference type="ARBA" id="ARBA00022692"/>
    </source>
</evidence>
<feature type="transmembrane region" description="Helical" evidence="18">
    <location>
        <begin position="35"/>
        <end position="57"/>
    </location>
</feature>
<evidence type="ECO:0000256" key="4">
    <source>
        <dbReference type="ARBA" id="ARBA00020483"/>
    </source>
</evidence>
<dbReference type="GO" id="GO:0033644">
    <property type="term" value="C:host cell membrane"/>
    <property type="evidence" value="ECO:0007669"/>
    <property type="project" value="UniProtKB-SubCell"/>
</dbReference>
<dbReference type="Pfam" id="PF00423">
    <property type="entry name" value="HN"/>
    <property type="match status" value="1"/>
</dbReference>
<keyword evidence="6" id="KW-0945">Host-virus interaction</keyword>
<evidence type="ECO:0000256" key="16">
    <source>
        <dbReference type="ARBA" id="ARBA00023296"/>
    </source>
</evidence>
<dbReference type="GO" id="GO:0046718">
    <property type="term" value="P:symbiont entry into host cell"/>
    <property type="evidence" value="ECO:0007669"/>
    <property type="project" value="UniProtKB-KW"/>
</dbReference>
<proteinExistence type="inferred from homology"/>
<comment type="subcellular location">
    <subcellularLocation>
        <location evidence="2">Host membrane</location>
        <topology evidence="2">Single-pass type II membrane protein</topology>
    </subcellularLocation>
    <subcellularLocation>
        <location evidence="1">Virion membrane</location>
        <topology evidence="1">Single-pass type II membrane protein</topology>
    </subcellularLocation>
</comment>